<evidence type="ECO:0000313" key="5">
    <source>
        <dbReference type="Proteomes" id="UP000825483"/>
    </source>
</evidence>
<dbReference type="EMBL" id="BPUB01000002">
    <property type="protein sequence ID" value="GJG59593.1"/>
    <property type="molecule type" value="Genomic_DNA"/>
</dbReference>
<feature type="region of interest" description="Disordered" evidence="1">
    <location>
        <begin position="194"/>
        <end position="253"/>
    </location>
</feature>
<feature type="transmembrane region" description="Helical" evidence="2">
    <location>
        <begin position="12"/>
        <end position="35"/>
    </location>
</feature>
<keyword evidence="2" id="KW-0472">Membrane</keyword>
<dbReference type="GeneID" id="72466359"/>
<evidence type="ECO:0000256" key="2">
    <source>
        <dbReference type="SAM" id="Phobius"/>
    </source>
</evidence>
<evidence type="ECO:0000313" key="4">
    <source>
        <dbReference type="EMBL" id="GJG59593.1"/>
    </source>
</evidence>
<dbReference type="RefSeq" id="WP_223928683.1">
    <property type="nucleotide sequence ID" value="NZ_BPTU01000002.1"/>
</dbReference>
<feature type="compositionally biased region" description="Acidic residues" evidence="1">
    <location>
        <begin position="194"/>
        <end position="203"/>
    </location>
</feature>
<feature type="domain" description="PASTA" evidence="3">
    <location>
        <begin position="42"/>
        <end position="108"/>
    </location>
</feature>
<dbReference type="Proteomes" id="UP000825483">
    <property type="component" value="Unassembled WGS sequence"/>
</dbReference>
<keyword evidence="2" id="KW-1133">Transmembrane helix</keyword>
<gene>
    <name evidence="4" type="ORF">PRLR5076_24440</name>
</gene>
<comment type="caution">
    <text evidence="4">The sequence shown here is derived from an EMBL/GenBank/DDBJ whole genome shotgun (WGS) entry which is preliminary data.</text>
</comment>
<dbReference type="Gene3D" id="3.30.10.20">
    <property type="match status" value="1"/>
</dbReference>
<accession>A0A9R1CBJ7</accession>
<dbReference type="AlphaFoldDB" id="A0A9R1CBJ7"/>
<reference evidence="4" key="1">
    <citation type="journal article" date="2022" name="Int. J. Syst. Evol. Microbiol.">
        <title>Prevotella lacticifex sp. nov., isolated from the rumen of cows.</title>
        <authorList>
            <person name="Shinkai T."/>
            <person name="Ikeyama N."/>
            <person name="Kumagai M."/>
            <person name="Ohmori H."/>
            <person name="Sakamoto M."/>
            <person name="Ohkuma M."/>
            <person name="Mitsumori M."/>
        </authorList>
    </citation>
    <scope>NUCLEOTIDE SEQUENCE</scope>
    <source>
        <strain evidence="4">R5076</strain>
    </source>
</reference>
<dbReference type="CDD" id="cd06577">
    <property type="entry name" value="PASTA_pknB"/>
    <property type="match status" value="1"/>
</dbReference>
<dbReference type="SUPFAM" id="SSF54184">
    <property type="entry name" value="Penicillin-binding protein 2x (pbp-2x), c-terminal domain"/>
    <property type="match status" value="1"/>
</dbReference>
<dbReference type="SMART" id="SM00740">
    <property type="entry name" value="PASTA"/>
    <property type="match status" value="1"/>
</dbReference>
<sequence>MGNKVSKIFSTYLWGNIYAMFLVLALLCVGLKYGIDLYTHHGESIVVPNFVHKQYDDACDMADKVGLTIEVSDTGYVKELPPDCILEQSPVPGKRIKSTHVVYVTINAATAPSLVLPDLIDNSSYREAQAKLLSMGFKVGDPVYRPGERDWVYGILVNGKPVHTGDRIPRDAILVIQVGDGTRNYADTTLIDQDEFDGVDVPEDDKSANDEDDYEYEYKWEVVPEDQDVPDAIEERPLDEATEPEEQGGEKSE</sequence>
<keyword evidence="5" id="KW-1185">Reference proteome</keyword>
<dbReference type="Pfam" id="PF03793">
    <property type="entry name" value="PASTA"/>
    <property type="match status" value="1"/>
</dbReference>
<protein>
    <submittedName>
        <fullName evidence="4">PASTA domain-containing protein</fullName>
    </submittedName>
</protein>
<keyword evidence="2" id="KW-0812">Transmembrane</keyword>
<dbReference type="InterPro" id="IPR005543">
    <property type="entry name" value="PASTA_dom"/>
</dbReference>
<proteinExistence type="predicted"/>
<evidence type="ECO:0000259" key="3">
    <source>
        <dbReference type="PROSITE" id="PS51178"/>
    </source>
</evidence>
<evidence type="ECO:0000256" key="1">
    <source>
        <dbReference type="SAM" id="MobiDB-lite"/>
    </source>
</evidence>
<feature type="compositionally biased region" description="Acidic residues" evidence="1">
    <location>
        <begin position="223"/>
        <end position="232"/>
    </location>
</feature>
<dbReference type="PROSITE" id="PS51178">
    <property type="entry name" value="PASTA"/>
    <property type="match status" value="1"/>
</dbReference>
<organism evidence="4 5">
    <name type="scientific">Prevotella lacticifex</name>
    <dbReference type="NCBI Taxonomy" id="2854755"/>
    <lineage>
        <taxon>Bacteria</taxon>
        <taxon>Pseudomonadati</taxon>
        <taxon>Bacteroidota</taxon>
        <taxon>Bacteroidia</taxon>
        <taxon>Bacteroidales</taxon>
        <taxon>Prevotellaceae</taxon>
        <taxon>Prevotella</taxon>
    </lineage>
</organism>
<name>A0A9R1CBJ7_9BACT</name>